<protein>
    <submittedName>
        <fullName evidence="1">Uncharacterized protein</fullName>
    </submittedName>
</protein>
<reference evidence="1 2" key="1">
    <citation type="journal article" date="2008" name="PLoS Genet.">
        <title>Genomic islands in the pathogenic filamentous fungus Aspergillus fumigatus.</title>
        <authorList>
            <person name="Fedorova N.D."/>
            <person name="Khaldi N."/>
            <person name="Joardar V.S."/>
            <person name="Maiti R."/>
            <person name="Amedeo P."/>
            <person name="Anderson M.J."/>
            <person name="Crabtree J."/>
            <person name="Silva J.C."/>
            <person name="Badger J.H."/>
            <person name="Albarraq A."/>
            <person name="Angiuoli S."/>
            <person name="Bussey H."/>
            <person name="Bowyer P."/>
            <person name="Cotty P.J."/>
            <person name="Dyer P.S."/>
            <person name="Egan A."/>
            <person name="Galens K."/>
            <person name="Fraser-Liggett C.M."/>
            <person name="Haas B.J."/>
            <person name="Inman J.M."/>
            <person name="Kent R."/>
            <person name="Lemieux S."/>
            <person name="Malavazi I."/>
            <person name="Orvis J."/>
            <person name="Roemer T."/>
            <person name="Ronning C.M."/>
            <person name="Sundaram J.P."/>
            <person name="Sutton G."/>
            <person name="Turner G."/>
            <person name="Venter J.C."/>
            <person name="White O.R."/>
            <person name="Whitty B.R."/>
            <person name="Youngman P."/>
            <person name="Wolfe K.H."/>
            <person name="Goldman G.H."/>
            <person name="Wortman J.R."/>
            <person name="Jiang B."/>
            <person name="Denning D.W."/>
            <person name="Nierman W.C."/>
        </authorList>
    </citation>
    <scope>NUCLEOTIDE SEQUENCE [LARGE SCALE GENOMIC DNA]</scope>
    <source>
        <strain evidence="2">CBS 144.89 / FGSC A1163 / CEA10</strain>
    </source>
</reference>
<sequence>MCGLSGFAAHLLSPGTINYFVQVVCDVASHRACVGAGSHRNGAVRVAGGH</sequence>
<dbReference type="EMBL" id="DS499600">
    <property type="protein sequence ID" value="EDP48861.1"/>
    <property type="molecule type" value="Genomic_DNA"/>
</dbReference>
<keyword evidence="2" id="KW-1185">Reference proteome</keyword>
<dbReference type="AlphaFoldDB" id="B0YA18"/>
<gene>
    <name evidence="1" type="ORF">AFUB_083090</name>
</gene>
<dbReference type="Proteomes" id="UP000001699">
    <property type="component" value="Unassembled WGS sequence"/>
</dbReference>
<dbReference type="VEuPathDB" id="FungiDB:AFUB_083090"/>
<accession>B0YA18</accession>
<evidence type="ECO:0000313" key="2">
    <source>
        <dbReference type="Proteomes" id="UP000001699"/>
    </source>
</evidence>
<dbReference type="HOGENOM" id="CLU_3124690_0_0_1"/>
<evidence type="ECO:0000313" key="1">
    <source>
        <dbReference type="EMBL" id="EDP48861.1"/>
    </source>
</evidence>
<proteinExistence type="predicted"/>
<organism evidence="1 2">
    <name type="scientific">Aspergillus fumigatus (strain CBS 144.89 / FGSC A1163 / CEA10)</name>
    <name type="common">Neosartorya fumigata</name>
    <dbReference type="NCBI Taxonomy" id="451804"/>
    <lineage>
        <taxon>Eukaryota</taxon>
        <taxon>Fungi</taxon>
        <taxon>Dikarya</taxon>
        <taxon>Ascomycota</taxon>
        <taxon>Pezizomycotina</taxon>
        <taxon>Eurotiomycetes</taxon>
        <taxon>Eurotiomycetidae</taxon>
        <taxon>Eurotiales</taxon>
        <taxon>Aspergillaceae</taxon>
        <taxon>Aspergillus</taxon>
        <taxon>Aspergillus subgen. Fumigati</taxon>
    </lineage>
</organism>
<name>B0YA18_ASPFC</name>